<dbReference type="EMBL" id="SNWR01000002">
    <property type="protein sequence ID" value="TDO32290.1"/>
    <property type="molecule type" value="Genomic_DNA"/>
</dbReference>
<accession>A0A4R6J9H7</accession>
<feature type="compositionally biased region" description="Low complexity" evidence="1">
    <location>
        <begin position="103"/>
        <end position="143"/>
    </location>
</feature>
<protein>
    <submittedName>
        <fullName evidence="3">Uncharacterized protein</fullName>
    </submittedName>
</protein>
<organism evidence="3 4">
    <name type="scientific">Paractinoplanes brasiliensis</name>
    <dbReference type="NCBI Taxonomy" id="52695"/>
    <lineage>
        <taxon>Bacteria</taxon>
        <taxon>Bacillati</taxon>
        <taxon>Actinomycetota</taxon>
        <taxon>Actinomycetes</taxon>
        <taxon>Micromonosporales</taxon>
        <taxon>Micromonosporaceae</taxon>
        <taxon>Paractinoplanes</taxon>
    </lineage>
</organism>
<dbReference type="AlphaFoldDB" id="A0A4R6J9H7"/>
<feature type="compositionally biased region" description="Pro residues" evidence="1">
    <location>
        <begin position="1"/>
        <end position="21"/>
    </location>
</feature>
<evidence type="ECO:0000313" key="4">
    <source>
        <dbReference type="Proteomes" id="UP000294901"/>
    </source>
</evidence>
<feature type="compositionally biased region" description="Polar residues" evidence="1">
    <location>
        <begin position="77"/>
        <end position="94"/>
    </location>
</feature>
<keyword evidence="2" id="KW-0812">Transmembrane</keyword>
<name>A0A4R6J9H7_9ACTN</name>
<evidence type="ECO:0000256" key="1">
    <source>
        <dbReference type="SAM" id="MobiDB-lite"/>
    </source>
</evidence>
<feature type="transmembrane region" description="Helical" evidence="2">
    <location>
        <begin position="177"/>
        <end position="198"/>
    </location>
</feature>
<dbReference type="Proteomes" id="UP000294901">
    <property type="component" value="Unassembled WGS sequence"/>
</dbReference>
<evidence type="ECO:0000313" key="3">
    <source>
        <dbReference type="EMBL" id="TDO32290.1"/>
    </source>
</evidence>
<feature type="region of interest" description="Disordered" evidence="1">
    <location>
        <begin position="1"/>
        <end position="169"/>
    </location>
</feature>
<keyword evidence="2" id="KW-0472">Membrane</keyword>
<keyword evidence="2" id="KW-1133">Transmembrane helix</keyword>
<comment type="caution">
    <text evidence="3">The sequence shown here is derived from an EMBL/GenBank/DDBJ whole genome shotgun (WGS) entry which is preliminary data.</text>
</comment>
<keyword evidence="4" id="KW-1185">Reference proteome</keyword>
<sequence length="294" mass="29162">MTTPQPPEQSQPASVPSPAPGAPAADNPWKRPADDAGPAPDRQEPAAGTAANHLQAAGAETTPNTPQTPGAGPTPNNPQTPGAETAANTPQTPGAGTPASDPQAPGAGTAWNAAQAPAAETAAGYAQAGPGPDEGAAPAAFGGRPENTAWTGPAPAWPDQGVPFPEASNAPRGPRPFLIGGGVGLLAGALVVGILWAASSFVGGGGDDDAGADADAACGVFERLPDEWQAQTLTEQTTFQLGGAISLAQAAGRADDDYRVLAAQAQQVQQAVVTFDLGRVAQLVVDVRNTCDEL</sequence>
<reference evidence="3 4" key="1">
    <citation type="submission" date="2019-03" db="EMBL/GenBank/DDBJ databases">
        <title>Sequencing the genomes of 1000 actinobacteria strains.</title>
        <authorList>
            <person name="Klenk H.-P."/>
        </authorList>
    </citation>
    <scope>NUCLEOTIDE SEQUENCE [LARGE SCALE GENOMIC DNA]</scope>
    <source>
        <strain evidence="3 4">DSM 43805</strain>
    </source>
</reference>
<proteinExistence type="predicted"/>
<evidence type="ECO:0000256" key="2">
    <source>
        <dbReference type="SAM" id="Phobius"/>
    </source>
</evidence>
<gene>
    <name evidence="3" type="ORF">C8E87_7746</name>
</gene>